<keyword evidence="3" id="KW-1185">Reference proteome</keyword>
<gene>
    <name evidence="2" type="ORF">Slin15195_G006910</name>
</gene>
<proteinExistence type="predicted"/>
<dbReference type="AlphaFoldDB" id="A0A9Q9EF82"/>
<name>A0A9Q9EF82_9PEZI</name>
<evidence type="ECO:0000256" key="1">
    <source>
        <dbReference type="SAM" id="MobiDB-lite"/>
    </source>
</evidence>
<evidence type="ECO:0000313" key="2">
    <source>
        <dbReference type="EMBL" id="USW47372.1"/>
    </source>
</evidence>
<evidence type="ECO:0000313" key="3">
    <source>
        <dbReference type="Proteomes" id="UP001056384"/>
    </source>
</evidence>
<dbReference type="Proteomes" id="UP001056384">
    <property type="component" value="Chromosome 1"/>
</dbReference>
<dbReference type="EMBL" id="CP099418">
    <property type="protein sequence ID" value="USW47372.1"/>
    <property type="molecule type" value="Genomic_DNA"/>
</dbReference>
<accession>A0A9Q9EF82</accession>
<reference evidence="2" key="1">
    <citation type="submission" date="2022-06" db="EMBL/GenBank/DDBJ databases">
        <title>Complete genome sequences of two strains of the flax pathogen Septoria linicola.</title>
        <authorList>
            <person name="Lapalu N."/>
            <person name="Simon A."/>
            <person name="Demenou B."/>
            <person name="Paumier D."/>
            <person name="Guillot M.-P."/>
            <person name="Gout L."/>
            <person name="Valade R."/>
        </authorList>
    </citation>
    <scope>NUCLEOTIDE SEQUENCE</scope>
    <source>
        <strain evidence="2">SE15195</strain>
    </source>
</reference>
<organism evidence="2 3">
    <name type="scientific">Septoria linicola</name>
    <dbReference type="NCBI Taxonomy" id="215465"/>
    <lineage>
        <taxon>Eukaryota</taxon>
        <taxon>Fungi</taxon>
        <taxon>Dikarya</taxon>
        <taxon>Ascomycota</taxon>
        <taxon>Pezizomycotina</taxon>
        <taxon>Dothideomycetes</taxon>
        <taxon>Dothideomycetidae</taxon>
        <taxon>Mycosphaerellales</taxon>
        <taxon>Mycosphaerellaceae</taxon>
        <taxon>Septoria</taxon>
    </lineage>
</organism>
<feature type="region of interest" description="Disordered" evidence="1">
    <location>
        <begin position="1"/>
        <end position="58"/>
    </location>
</feature>
<protein>
    <submittedName>
        <fullName evidence="2">Uncharacterized protein</fullName>
    </submittedName>
</protein>
<feature type="compositionally biased region" description="Basic and acidic residues" evidence="1">
    <location>
        <begin position="1"/>
        <end position="16"/>
    </location>
</feature>
<sequence length="205" mass="22235">MACEIARLKRQPEPAPHELSVPDLLQQYAPEHVMHEDIPGDGQQESTASKRAATPRHDMAKRACIETSERPGTLATPPDLQSFSGLEGGLDDPPFELRPAPDAANYTTEQWNDSYQAMMQFMNSMATKSSGDLLTAPTTSMSDQLQGSHNAPVVGHPHQQILDLVDWESSMAFFQNSVDPNILGPLYPAATSGTDEFAAFPASIG</sequence>